<dbReference type="PANTHER" id="PTHR19443:SF30">
    <property type="entry name" value="GLUCOKINASE-1-RELATED"/>
    <property type="match status" value="1"/>
</dbReference>
<feature type="domain" description="Hexokinase C-terminal" evidence="9">
    <location>
        <begin position="228"/>
        <end position="499"/>
    </location>
</feature>
<feature type="region of interest" description="Disordered" evidence="7">
    <location>
        <begin position="366"/>
        <end position="387"/>
    </location>
</feature>
<evidence type="ECO:0000256" key="7">
    <source>
        <dbReference type="SAM" id="MobiDB-lite"/>
    </source>
</evidence>
<protein>
    <recommendedName>
        <fullName evidence="6">Phosphotransferase</fullName>
        <ecNumber evidence="6">2.7.1.-</ecNumber>
    </recommendedName>
</protein>
<name>A0A5E8BNM1_9ASCO</name>
<proteinExistence type="inferred from homology"/>
<dbReference type="AlphaFoldDB" id="A0A5E8BNM1"/>
<evidence type="ECO:0000256" key="4">
    <source>
        <dbReference type="ARBA" id="ARBA00022777"/>
    </source>
</evidence>
<dbReference type="GO" id="GO:0005536">
    <property type="term" value="F:D-glucose binding"/>
    <property type="evidence" value="ECO:0007669"/>
    <property type="project" value="InterPro"/>
</dbReference>
<keyword evidence="3 6" id="KW-0547">Nucleotide-binding</keyword>
<dbReference type="InterPro" id="IPR001312">
    <property type="entry name" value="Hexokinase"/>
</dbReference>
<comment type="similarity">
    <text evidence="1 6">Belongs to the hexokinase family.</text>
</comment>
<evidence type="ECO:0000256" key="3">
    <source>
        <dbReference type="ARBA" id="ARBA00022741"/>
    </source>
</evidence>
<dbReference type="UniPathway" id="UPA00109">
    <property type="reaction ID" value="UER00180"/>
</dbReference>
<evidence type="ECO:0000313" key="10">
    <source>
        <dbReference type="EMBL" id="VVT51238.1"/>
    </source>
</evidence>
<dbReference type="GO" id="GO:0006006">
    <property type="term" value="P:glucose metabolic process"/>
    <property type="evidence" value="ECO:0007669"/>
    <property type="project" value="TreeGrafter"/>
</dbReference>
<keyword evidence="11" id="KW-1185">Reference proteome</keyword>
<dbReference type="GO" id="GO:0008865">
    <property type="term" value="F:fructokinase activity"/>
    <property type="evidence" value="ECO:0007669"/>
    <property type="project" value="TreeGrafter"/>
</dbReference>
<evidence type="ECO:0000256" key="6">
    <source>
        <dbReference type="RuleBase" id="RU362007"/>
    </source>
</evidence>
<feature type="domain" description="Hexokinase N-terminal" evidence="8">
    <location>
        <begin position="14"/>
        <end position="217"/>
    </location>
</feature>
<gene>
    <name evidence="10" type="ORF">SAPINGB_P003030</name>
</gene>
<evidence type="ECO:0000313" key="11">
    <source>
        <dbReference type="Proteomes" id="UP000398389"/>
    </source>
</evidence>
<dbReference type="Gene3D" id="3.40.367.20">
    <property type="match status" value="1"/>
</dbReference>
<evidence type="ECO:0000256" key="1">
    <source>
        <dbReference type="ARBA" id="ARBA00009225"/>
    </source>
</evidence>
<dbReference type="InterPro" id="IPR022673">
    <property type="entry name" value="Hexokinase_C"/>
</dbReference>
<dbReference type="GO" id="GO:0005739">
    <property type="term" value="C:mitochondrion"/>
    <property type="evidence" value="ECO:0007669"/>
    <property type="project" value="TreeGrafter"/>
</dbReference>
<dbReference type="Proteomes" id="UP000398389">
    <property type="component" value="Unassembled WGS sequence"/>
</dbReference>
<dbReference type="GO" id="GO:0004340">
    <property type="term" value="F:glucokinase activity"/>
    <property type="evidence" value="ECO:0007669"/>
    <property type="project" value="TreeGrafter"/>
</dbReference>
<evidence type="ECO:0000259" key="8">
    <source>
        <dbReference type="Pfam" id="PF00349"/>
    </source>
</evidence>
<dbReference type="RefSeq" id="XP_031853639.1">
    <property type="nucleotide sequence ID" value="XM_031997748.1"/>
</dbReference>
<evidence type="ECO:0000259" key="9">
    <source>
        <dbReference type="Pfam" id="PF03727"/>
    </source>
</evidence>
<keyword evidence="6" id="KW-0324">Glycolysis</keyword>
<dbReference type="EC" id="2.7.1.-" evidence="6"/>
<dbReference type="SUPFAM" id="SSF53067">
    <property type="entry name" value="Actin-like ATPase domain"/>
    <property type="match status" value="2"/>
</dbReference>
<dbReference type="PROSITE" id="PS51748">
    <property type="entry name" value="HEXOKINASE_2"/>
    <property type="match status" value="1"/>
</dbReference>
<feature type="compositionally biased region" description="Low complexity" evidence="7">
    <location>
        <begin position="374"/>
        <end position="384"/>
    </location>
</feature>
<accession>A0A5E8BNM1</accession>
<evidence type="ECO:0000256" key="2">
    <source>
        <dbReference type="ARBA" id="ARBA00022679"/>
    </source>
</evidence>
<dbReference type="GO" id="GO:0001678">
    <property type="term" value="P:intracellular glucose homeostasis"/>
    <property type="evidence" value="ECO:0007669"/>
    <property type="project" value="InterPro"/>
</dbReference>
<dbReference type="GO" id="GO:0005829">
    <property type="term" value="C:cytosol"/>
    <property type="evidence" value="ECO:0007669"/>
    <property type="project" value="TreeGrafter"/>
</dbReference>
<keyword evidence="2 6" id="KW-0808">Transferase</keyword>
<dbReference type="EMBL" id="CABVLU010000002">
    <property type="protein sequence ID" value="VVT51238.1"/>
    <property type="molecule type" value="Genomic_DNA"/>
</dbReference>
<keyword evidence="5 6" id="KW-0067">ATP-binding</keyword>
<dbReference type="PRINTS" id="PR00475">
    <property type="entry name" value="HEXOKINASE"/>
</dbReference>
<dbReference type="InterPro" id="IPR043129">
    <property type="entry name" value="ATPase_NBD"/>
</dbReference>
<dbReference type="Pfam" id="PF03727">
    <property type="entry name" value="Hexokinase_2"/>
    <property type="match status" value="1"/>
</dbReference>
<sequence>MTQQDQNQLMETAKTIADQFKLPENGYLQKTVEEYVKQSLHGLAHQDPVGIPMLPSFVSSMPTGKEKGTFLALDLGGTNFRVCLVKLLGNSKHTIDQIKEAVNPEIMASDMKTFISHLGDRIVSFLEIYYQSFLEQCAHDPESTPELKAGFTFSFPLHQTAVNRGTLIRWTKGYSINDAVGKDILQALQQELDSRGLRLHLTAVINDTVGTLLTRSYSKPVGCGPTIIGCIFGTGTNGAYSEPLANITKLGAEELAHVAPGKDSMVINTEWGAFDNALKVIPNCKYDKLLDANTPNPGFHMFEKRVSGMFLGELLRIIMVELHDAGLLFTTNEALEALKYPSPAHAKDGKTQNALRVPWSMNTAVPATLDGESNNNNNNNNNNNDDFTHSRKIMYEHLGFEPNQDELAALSVIACAIGKRAAYLSAVPLAGAVLHSRALERFDTIDVGADGSVIEHYPRFQEMIFEALEQTELGSKGVARITMGIAKDGSGVGAALCALEAEGCL</sequence>
<reference evidence="10 11" key="1">
    <citation type="submission" date="2019-09" db="EMBL/GenBank/DDBJ databases">
        <authorList>
            <person name="Brejova B."/>
        </authorList>
    </citation>
    <scope>NUCLEOTIDE SEQUENCE [LARGE SCALE GENOMIC DNA]</scope>
</reference>
<organism evidence="10 11">
    <name type="scientific">Magnusiomyces paraingens</name>
    <dbReference type="NCBI Taxonomy" id="2606893"/>
    <lineage>
        <taxon>Eukaryota</taxon>
        <taxon>Fungi</taxon>
        <taxon>Dikarya</taxon>
        <taxon>Ascomycota</taxon>
        <taxon>Saccharomycotina</taxon>
        <taxon>Dipodascomycetes</taxon>
        <taxon>Dipodascales</taxon>
        <taxon>Dipodascaceae</taxon>
        <taxon>Magnusiomyces</taxon>
    </lineage>
</organism>
<dbReference type="Gene3D" id="3.30.420.40">
    <property type="match status" value="1"/>
</dbReference>
<dbReference type="PANTHER" id="PTHR19443">
    <property type="entry name" value="HEXOKINASE"/>
    <property type="match status" value="1"/>
</dbReference>
<dbReference type="GO" id="GO:0006096">
    <property type="term" value="P:glycolytic process"/>
    <property type="evidence" value="ECO:0007669"/>
    <property type="project" value="UniProtKB-UniPathway"/>
</dbReference>
<dbReference type="GeneID" id="43581848"/>
<dbReference type="GO" id="GO:0005524">
    <property type="term" value="F:ATP binding"/>
    <property type="evidence" value="ECO:0007669"/>
    <property type="project" value="UniProtKB-UniRule"/>
</dbReference>
<dbReference type="OrthoDB" id="419537at2759"/>
<dbReference type="InterPro" id="IPR022672">
    <property type="entry name" value="Hexokinase_N"/>
</dbReference>
<keyword evidence="4 6" id="KW-0418">Kinase</keyword>
<dbReference type="Pfam" id="PF00349">
    <property type="entry name" value="Hexokinase_1"/>
    <property type="match status" value="1"/>
</dbReference>
<evidence type="ECO:0000256" key="5">
    <source>
        <dbReference type="ARBA" id="ARBA00022840"/>
    </source>
</evidence>